<proteinExistence type="predicted"/>
<dbReference type="EMBL" id="HACG01042972">
    <property type="protein sequence ID" value="CEK89837.1"/>
    <property type="molecule type" value="Transcribed_RNA"/>
</dbReference>
<organism evidence="1">
    <name type="scientific">Arion vulgaris</name>
    <dbReference type="NCBI Taxonomy" id="1028688"/>
    <lineage>
        <taxon>Eukaryota</taxon>
        <taxon>Metazoa</taxon>
        <taxon>Spiralia</taxon>
        <taxon>Lophotrochozoa</taxon>
        <taxon>Mollusca</taxon>
        <taxon>Gastropoda</taxon>
        <taxon>Heterobranchia</taxon>
        <taxon>Euthyneura</taxon>
        <taxon>Panpulmonata</taxon>
        <taxon>Eupulmonata</taxon>
        <taxon>Stylommatophora</taxon>
        <taxon>Helicina</taxon>
        <taxon>Arionoidea</taxon>
        <taxon>Arionidae</taxon>
        <taxon>Arion</taxon>
    </lineage>
</organism>
<protein>
    <submittedName>
        <fullName evidence="1">Uncharacterized protein</fullName>
    </submittedName>
</protein>
<gene>
    <name evidence="1" type="primary">ORF173265</name>
</gene>
<name>A0A0B7BAA1_9EUPU</name>
<accession>A0A0B7BAA1</accession>
<sequence>MSSRDRATNEKLLEYVVIPSIVTLICQHCPRWLGYLTRMDDSLIPRKFFARAVF</sequence>
<reference evidence="1" key="1">
    <citation type="submission" date="2014-12" db="EMBL/GenBank/DDBJ databases">
        <title>Insight into the proteome of Arion vulgaris.</title>
        <authorList>
            <person name="Aradska J."/>
            <person name="Bulat T."/>
            <person name="Smidak R."/>
            <person name="Sarate P."/>
            <person name="Gangsoo J."/>
            <person name="Sialana F."/>
            <person name="Bilban M."/>
            <person name="Lubec G."/>
        </authorList>
    </citation>
    <scope>NUCLEOTIDE SEQUENCE</scope>
    <source>
        <tissue evidence="1">Skin</tissue>
    </source>
</reference>
<evidence type="ECO:0000313" key="1">
    <source>
        <dbReference type="EMBL" id="CEK89837.1"/>
    </source>
</evidence>
<dbReference type="AlphaFoldDB" id="A0A0B7BAA1"/>